<keyword evidence="2" id="KW-1185">Reference proteome</keyword>
<protein>
    <submittedName>
        <fullName evidence="1">Uncharacterized protein</fullName>
    </submittedName>
</protein>
<reference evidence="2" key="1">
    <citation type="journal article" date="2023" name="Front. Plant Sci.">
        <title>Chromosomal-level genome assembly of Melastoma candidum provides insights into trichome evolution.</title>
        <authorList>
            <person name="Zhong Y."/>
            <person name="Wu W."/>
            <person name="Sun C."/>
            <person name="Zou P."/>
            <person name="Liu Y."/>
            <person name="Dai S."/>
            <person name="Zhou R."/>
        </authorList>
    </citation>
    <scope>NUCLEOTIDE SEQUENCE [LARGE SCALE GENOMIC DNA]</scope>
</reference>
<evidence type="ECO:0000313" key="1">
    <source>
        <dbReference type="EMBL" id="KAI4340953.1"/>
    </source>
</evidence>
<comment type="caution">
    <text evidence="1">The sequence shown here is derived from an EMBL/GenBank/DDBJ whole genome shotgun (WGS) entry which is preliminary data.</text>
</comment>
<dbReference type="EMBL" id="CM042886">
    <property type="protein sequence ID" value="KAI4340953.1"/>
    <property type="molecule type" value="Genomic_DNA"/>
</dbReference>
<name>A0ACB9NXP8_9MYRT</name>
<dbReference type="Proteomes" id="UP001057402">
    <property type="component" value="Chromosome 7"/>
</dbReference>
<accession>A0ACB9NXP8</accession>
<proteinExistence type="predicted"/>
<evidence type="ECO:0000313" key="2">
    <source>
        <dbReference type="Proteomes" id="UP001057402"/>
    </source>
</evidence>
<organism evidence="1 2">
    <name type="scientific">Melastoma candidum</name>
    <dbReference type="NCBI Taxonomy" id="119954"/>
    <lineage>
        <taxon>Eukaryota</taxon>
        <taxon>Viridiplantae</taxon>
        <taxon>Streptophyta</taxon>
        <taxon>Embryophyta</taxon>
        <taxon>Tracheophyta</taxon>
        <taxon>Spermatophyta</taxon>
        <taxon>Magnoliopsida</taxon>
        <taxon>eudicotyledons</taxon>
        <taxon>Gunneridae</taxon>
        <taxon>Pentapetalae</taxon>
        <taxon>rosids</taxon>
        <taxon>malvids</taxon>
        <taxon>Myrtales</taxon>
        <taxon>Melastomataceae</taxon>
        <taxon>Melastomatoideae</taxon>
        <taxon>Melastomateae</taxon>
        <taxon>Melastoma</taxon>
    </lineage>
</organism>
<gene>
    <name evidence="1" type="ORF">MLD38_025740</name>
</gene>
<sequence>MAEEKKQEEAKGEEKVEEKKEGKAEEKKEEVKPEEELPKLLPPLVLRVDLHCVRCVNKIARSLMRIRVRKKRTEEEVQVMGDGWQILLVIGDCNARAVGGVVGVGIDMEKNELSVKGVVEPPAVWDKIAKKTKRTHR</sequence>